<dbReference type="Proteomes" id="UP000784294">
    <property type="component" value="Unassembled WGS sequence"/>
</dbReference>
<keyword evidence="3" id="KW-1185">Reference proteome</keyword>
<evidence type="ECO:0000313" key="3">
    <source>
        <dbReference type="Proteomes" id="UP000784294"/>
    </source>
</evidence>
<dbReference type="AlphaFoldDB" id="A0A3S5CS29"/>
<name>A0A3S5CS29_9PLAT</name>
<organism evidence="2 3">
    <name type="scientific">Protopolystoma xenopodis</name>
    <dbReference type="NCBI Taxonomy" id="117903"/>
    <lineage>
        <taxon>Eukaryota</taxon>
        <taxon>Metazoa</taxon>
        <taxon>Spiralia</taxon>
        <taxon>Lophotrochozoa</taxon>
        <taxon>Platyhelminthes</taxon>
        <taxon>Monogenea</taxon>
        <taxon>Polyopisthocotylea</taxon>
        <taxon>Polystomatidea</taxon>
        <taxon>Polystomatidae</taxon>
        <taxon>Protopolystoma</taxon>
    </lineage>
</organism>
<feature type="non-terminal residue" evidence="2">
    <location>
        <position position="331"/>
    </location>
</feature>
<dbReference type="EMBL" id="CAAALY010127607">
    <property type="protein sequence ID" value="VEL31887.1"/>
    <property type="molecule type" value="Genomic_DNA"/>
</dbReference>
<comment type="caution">
    <text evidence="2">The sequence shown here is derived from an EMBL/GenBank/DDBJ whole genome shotgun (WGS) entry which is preliminary data.</text>
</comment>
<feature type="compositionally biased region" description="Polar residues" evidence="1">
    <location>
        <begin position="192"/>
        <end position="201"/>
    </location>
</feature>
<proteinExistence type="predicted"/>
<evidence type="ECO:0000313" key="2">
    <source>
        <dbReference type="EMBL" id="VEL31887.1"/>
    </source>
</evidence>
<reference evidence="2" key="1">
    <citation type="submission" date="2018-11" db="EMBL/GenBank/DDBJ databases">
        <authorList>
            <consortium name="Pathogen Informatics"/>
        </authorList>
    </citation>
    <scope>NUCLEOTIDE SEQUENCE</scope>
</reference>
<feature type="non-terminal residue" evidence="2">
    <location>
        <position position="1"/>
    </location>
</feature>
<feature type="region of interest" description="Disordered" evidence="1">
    <location>
        <begin position="192"/>
        <end position="222"/>
    </location>
</feature>
<evidence type="ECO:0000256" key="1">
    <source>
        <dbReference type="SAM" id="MobiDB-lite"/>
    </source>
</evidence>
<accession>A0A3S5CS29</accession>
<protein>
    <submittedName>
        <fullName evidence="2">Uncharacterized protein</fullName>
    </submittedName>
</protein>
<feature type="region of interest" description="Disordered" evidence="1">
    <location>
        <begin position="292"/>
        <end position="317"/>
    </location>
</feature>
<gene>
    <name evidence="2" type="ORF">PXEA_LOCUS25327</name>
</gene>
<sequence>STHHFTSLHFTLRQLIQLNSTRFDSSHVNSAHSSSVLIGLVRFEGTDSADVLSGVWRRVFADNGPQDGRLIRCSPPLDCLSLFPIKTHGLSPNLFSYTSPFPSPRHTHSFCLPVCPYISLMQMAEMAARLRTSSDTVACRLRARARPRARLRPRLGLVVQVSRVRRSLSPVEVHADWPPVCPIDSLASSSPRPYSLAVSTDSPRRFANHHPPAPHRPASARTRTLDLAPPTAYSQVSRDNPVAASTSVSTLATSTATATATVGEAPCRLIDFPQFRLQRRLSFSSQHNTAASIDKLSGPGTHPLRLQHDNPSLPTPLRHFQTCRFGIHDVA</sequence>